<gene>
    <name evidence="1" type="ORF">MNBD_GAMMA09-3167</name>
</gene>
<dbReference type="EMBL" id="UOFI01000132">
    <property type="protein sequence ID" value="VAW68526.1"/>
    <property type="molecule type" value="Genomic_DNA"/>
</dbReference>
<dbReference type="AlphaFoldDB" id="A0A3B0YJN6"/>
<evidence type="ECO:0000313" key="1">
    <source>
        <dbReference type="EMBL" id="VAW68526.1"/>
    </source>
</evidence>
<reference evidence="1" key="1">
    <citation type="submission" date="2018-06" db="EMBL/GenBank/DDBJ databases">
        <authorList>
            <person name="Zhirakovskaya E."/>
        </authorList>
    </citation>
    <scope>NUCLEOTIDE SEQUENCE</scope>
</reference>
<protein>
    <submittedName>
        <fullName evidence="1">Uncharacterized protein</fullName>
    </submittedName>
</protein>
<sequence>MHPVRLSSQFIVKRFYGCFLLMGIITLEKSAESQKSVQVLDPKLIS</sequence>
<name>A0A3B0YJN6_9ZZZZ</name>
<accession>A0A3B0YJN6</accession>
<proteinExistence type="predicted"/>
<organism evidence="1">
    <name type="scientific">hydrothermal vent metagenome</name>
    <dbReference type="NCBI Taxonomy" id="652676"/>
    <lineage>
        <taxon>unclassified sequences</taxon>
        <taxon>metagenomes</taxon>
        <taxon>ecological metagenomes</taxon>
    </lineage>
</organism>